<keyword evidence="2" id="KW-1185">Reference proteome</keyword>
<dbReference type="Proteomes" id="UP000267029">
    <property type="component" value="Unassembled WGS sequence"/>
</dbReference>
<protein>
    <submittedName>
        <fullName evidence="3">Retrovirus-related Pol polyprotein from transposon TNT 1-94</fullName>
    </submittedName>
</protein>
<dbReference type="EMBL" id="UXSR01001069">
    <property type="protein sequence ID" value="VDD77869.1"/>
    <property type="molecule type" value="Genomic_DNA"/>
</dbReference>
<reference evidence="3" key="2">
    <citation type="submission" date="2019-11" db="UniProtKB">
        <authorList>
            <consortium name="WormBaseParasite"/>
        </authorList>
    </citation>
    <scope>IDENTIFICATION</scope>
</reference>
<proteinExistence type="predicted"/>
<name>A0A0R3UAC3_MESCO</name>
<gene>
    <name evidence="1" type="ORF">MCOS_LOCUS3872</name>
</gene>
<evidence type="ECO:0000313" key="1">
    <source>
        <dbReference type="EMBL" id="VDD77869.1"/>
    </source>
</evidence>
<dbReference type="AlphaFoldDB" id="A0A0R3UAC3"/>
<reference evidence="1 2" key="1">
    <citation type="submission" date="2018-10" db="EMBL/GenBank/DDBJ databases">
        <authorList>
            <consortium name="Pathogen Informatics"/>
        </authorList>
    </citation>
    <scope>NUCLEOTIDE SEQUENCE [LARGE SCALE GENOMIC DNA]</scope>
</reference>
<sequence length="148" mass="16793">MGKRGYVAKECHSTDEIALPVSQIEKFIDCLDAFKNHMTSDAPTTPPFTLESLSMMKLFPFKGSHGQNPTTSNLLPTFKKKQPHESFVEHRRLMLSPKDCEVEVTVFEMCHPTSVLFPLEQQMTNTAKSYISQPVFLVNSDLKTHHLP</sequence>
<evidence type="ECO:0000313" key="3">
    <source>
        <dbReference type="WBParaSite" id="MCU_011903-RA"/>
    </source>
</evidence>
<evidence type="ECO:0000313" key="2">
    <source>
        <dbReference type="Proteomes" id="UP000267029"/>
    </source>
</evidence>
<accession>A0A0R3UAC3</accession>
<dbReference type="WBParaSite" id="MCU_011903-RA">
    <property type="protein sequence ID" value="MCU_011903-RA"/>
    <property type="gene ID" value="MCU_011903"/>
</dbReference>
<organism evidence="1 2">
    <name type="scientific">Mesocestoides corti</name>
    <name type="common">Flatworm</name>
    <dbReference type="NCBI Taxonomy" id="53468"/>
    <lineage>
        <taxon>Eukaryota</taxon>
        <taxon>Metazoa</taxon>
        <taxon>Spiralia</taxon>
        <taxon>Lophotrochozoa</taxon>
        <taxon>Platyhelminthes</taxon>
        <taxon>Cestoda</taxon>
        <taxon>Eucestoda</taxon>
        <taxon>Cyclophyllidea</taxon>
        <taxon>Mesocestoididae</taxon>
        <taxon>Mesocestoides</taxon>
    </lineage>
</organism>